<reference evidence="2 3" key="1">
    <citation type="journal article" date="2019" name="Int. J. Syst. Evol. Microbiol.">
        <title>The Global Catalogue of Microorganisms (GCM) 10K type strain sequencing project: providing services to taxonomists for standard genome sequencing and annotation.</title>
        <authorList>
            <consortium name="The Broad Institute Genomics Platform"/>
            <consortium name="The Broad Institute Genome Sequencing Center for Infectious Disease"/>
            <person name="Wu L."/>
            <person name="Ma J."/>
        </authorList>
    </citation>
    <scope>NUCLEOTIDE SEQUENCE [LARGE SCALE GENOMIC DNA]</scope>
    <source>
        <strain evidence="2 3">JCM 16242</strain>
    </source>
</reference>
<proteinExistence type="predicted"/>
<dbReference type="EMBL" id="BAAAFO010000002">
    <property type="protein sequence ID" value="GAA0252289.1"/>
    <property type="molecule type" value="Genomic_DNA"/>
</dbReference>
<organism evidence="2 3">
    <name type="scientific">Rhodanobacter caeni</name>
    <dbReference type="NCBI Taxonomy" id="657654"/>
    <lineage>
        <taxon>Bacteria</taxon>
        <taxon>Pseudomonadati</taxon>
        <taxon>Pseudomonadota</taxon>
        <taxon>Gammaproteobacteria</taxon>
        <taxon>Lysobacterales</taxon>
        <taxon>Rhodanobacteraceae</taxon>
        <taxon>Rhodanobacter</taxon>
    </lineage>
</organism>
<protein>
    <submittedName>
        <fullName evidence="2">Uncharacterized protein</fullName>
    </submittedName>
</protein>
<sequence>MLVPVALPSGEARPLPAAIDHRRKACRNAAFGRAYIQKHRINTNGAARYREVRKSNEHSPCTSRRNRREP</sequence>
<keyword evidence="3" id="KW-1185">Reference proteome</keyword>
<feature type="region of interest" description="Disordered" evidence="1">
    <location>
        <begin position="46"/>
        <end position="70"/>
    </location>
</feature>
<accession>A0ABN0UJ35</accession>
<dbReference type="Proteomes" id="UP001500657">
    <property type="component" value="Unassembled WGS sequence"/>
</dbReference>
<gene>
    <name evidence="2" type="ORF">GCM10009126_17060</name>
</gene>
<comment type="caution">
    <text evidence="2">The sequence shown here is derived from an EMBL/GenBank/DDBJ whole genome shotgun (WGS) entry which is preliminary data.</text>
</comment>
<feature type="compositionally biased region" description="Basic and acidic residues" evidence="1">
    <location>
        <begin position="48"/>
        <end position="57"/>
    </location>
</feature>
<name>A0ABN0UJ35_9GAMM</name>
<evidence type="ECO:0000256" key="1">
    <source>
        <dbReference type="SAM" id="MobiDB-lite"/>
    </source>
</evidence>
<evidence type="ECO:0000313" key="3">
    <source>
        <dbReference type="Proteomes" id="UP001500657"/>
    </source>
</evidence>
<evidence type="ECO:0000313" key="2">
    <source>
        <dbReference type="EMBL" id="GAA0252289.1"/>
    </source>
</evidence>